<keyword evidence="4 11" id="KW-0808">Transferase</keyword>
<dbReference type="Pfam" id="PF00535">
    <property type="entry name" value="Glycos_transf_2"/>
    <property type="match status" value="1"/>
</dbReference>
<dbReference type="SUPFAM" id="SSF53448">
    <property type="entry name" value="Nucleotide-diphospho-sugar transferases"/>
    <property type="match status" value="1"/>
</dbReference>
<evidence type="ECO:0000256" key="1">
    <source>
        <dbReference type="ARBA" id="ARBA00004141"/>
    </source>
</evidence>
<dbReference type="PANTHER" id="PTHR43398:SF1">
    <property type="entry name" value="DOLICHOL-PHOSPHATE MANNOSYLTRANSFERASE SUBUNIT 1"/>
    <property type="match status" value="1"/>
</dbReference>
<dbReference type="InterPro" id="IPR029044">
    <property type="entry name" value="Nucleotide-diphossugar_trans"/>
</dbReference>
<reference evidence="11 12" key="1">
    <citation type="submission" date="2018-01" db="EMBL/GenBank/DDBJ databases">
        <title>Draft genome sequence of Jishengella endophytica.</title>
        <authorList>
            <person name="Sahin N."/>
            <person name="Ay H."/>
            <person name="Saygin H."/>
        </authorList>
    </citation>
    <scope>NUCLEOTIDE SEQUENCE [LARGE SCALE GENOMIC DNA]</scope>
    <source>
        <strain evidence="11 12">DSM 45430</strain>
    </source>
</reference>
<dbReference type="RefSeq" id="WP_111243295.1">
    <property type="nucleotide sequence ID" value="NZ_POTX01000060.1"/>
</dbReference>
<keyword evidence="12" id="KW-1185">Reference proteome</keyword>
<feature type="transmembrane region" description="Helical" evidence="8">
    <location>
        <begin position="321"/>
        <end position="342"/>
    </location>
</feature>
<dbReference type="AlphaFoldDB" id="A0A2W2CDM1"/>
<organism evidence="11 12">
    <name type="scientific">Micromonospora endophytica</name>
    <dbReference type="NCBI Taxonomy" id="515350"/>
    <lineage>
        <taxon>Bacteria</taxon>
        <taxon>Bacillati</taxon>
        <taxon>Actinomycetota</taxon>
        <taxon>Actinomycetes</taxon>
        <taxon>Micromonosporales</taxon>
        <taxon>Micromonosporaceae</taxon>
        <taxon>Micromonospora</taxon>
    </lineage>
</organism>
<comment type="similarity">
    <text evidence="2">Belongs to the glycosyltransferase 2 family.</text>
</comment>
<dbReference type="GO" id="GO:0004582">
    <property type="term" value="F:dolichyl-phosphate beta-D-mannosyltransferase activity"/>
    <property type="evidence" value="ECO:0007669"/>
    <property type="project" value="InterPro"/>
</dbReference>
<protein>
    <submittedName>
        <fullName evidence="11">Dolichol-phosphate mannosyltransferase</fullName>
    </submittedName>
</protein>
<keyword evidence="6 8" id="KW-1133">Transmembrane helix</keyword>
<feature type="domain" description="GtrA/DPMS transmembrane" evidence="10">
    <location>
        <begin position="255"/>
        <end position="371"/>
    </location>
</feature>
<evidence type="ECO:0000256" key="7">
    <source>
        <dbReference type="ARBA" id="ARBA00023136"/>
    </source>
</evidence>
<dbReference type="GO" id="GO:0035269">
    <property type="term" value="P:protein O-linked glycosylation via mannose"/>
    <property type="evidence" value="ECO:0007669"/>
    <property type="project" value="TreeGrafter"/>
</dbReference>
<comment type="subcellular location">
    <subcellularLocation>
        <location evidence="1">Membrane</location>
        <topology evidence="1">Multi-pass membrane protein</topology>
    </subcellularLocation>
</comment>
<feature type="transmembrane region" description="Helical" evidence="8">
    <location>
        <begin position="252"/>
        <end position="273"/>
    </location>
</feature>
<evidence type="ECO:0000256" key="4">
    <source>
        <dbReference type="ARBA" id="ARBA00022679"/>
    </source>
</evidence>
<dbReference type="Proteomes" id="UP000248627">
    <property type="component" value="Unassembled WGS sequence"/>
</dbReference>
<evidence type="ECO:0000256" key="3">
    <source>
        <dbReference type="ARBA" id="ARBA00022676"/>
    </source>
</evidence>
<evidence type="ECO:0000256" key="8">
    <source>
        <dbReference type="SAM" id="Phobius"/>
    </source>
</evidence>
<keyword evidence="5 8" id="KW-0812">Transmembrane</keyword>
<dbReference type="GO" id="GO:0006506">
    <property type="term" value="P:GPI anchor biosynthetic process"/>
    <property type="evidence" value="ECO:0007669"/>
    <property type="project" value="TreeGrafter"/>
</dbReference>
<feature type="transmembrane region" description="Helical" evidence="8">
    <location>
        <begin position="279"/>
        <end position="300"/>
    </location>
</feature>
<accession>A0A2W2CDM1</accession>
<feature type="transmembrane region" description="Helical" evidence="8">
    <location>
        <begin position="348"/>
        <end position="365"/>
    </location>
</feature>
<evidence type="ECO:0000259" key="9">
    <source>
        <dbReference type="Pfam" id="PF00535"/>
    </source>
</evidence>
<dbReference type="GO" id="GO:0000271">
    <property type="term" value="P:polysaccharide biosynthetic process"/>
    <property type="evidence" value="ECO:0007669"/>
    <property type="project" value="InterPro"/>
</dbReference>
<dbReference type="InterPro" id="IPR001173">
    <property type="entry name" value="Glyco_trans_2-like"/>
</dbReference>
<dbReference type="EMBL" id="POTX01000060">
    <property type="protein sequence ID" value="PZF97461.1"/>
    <property type="molecule type" value="Genomic_DNA"/>
</dbReference>
<dbReference type="OrthoDB" id="9810303at2"/>
<dbReference type="GO" id="GO:0016020">
    <property type="term" value="C:membrane"/>
    <property type="evidence" value="ECO:0007669"/>
    <property type="project" value="UniProtKB-SubCell"/>
</dbReference>
<name>A0A2W2CDM1_9ACTN</name>
<proteinExistence type="inferred from homology"/>
<evidence type="ECO:0000313" key="11">
    <source>
        <dbReference type="EMBL" id="PZF97461.1"/>
    </source>
</evidence>
<dbReference type="InterPro" id="IPR039528">
    <property type="entry name" value="DPM1-like"/>
</dbReference>
<evidence type="ECO:0000313" key="12">
    <source>
        <dbReference type="Proteomes" id="UP000248627"/>
    </source>
</evidence>
<evidence type="ECO:0000256" key="5">
    <source>
        <dbReference type="ARBA" id="ARBA00022692"/>
    </source>
</evidence>
<evidence type="ECO:0000259" key="10">
    <source>
        <dbReference type="Pfam" id="PF04138"/>
    </source>
</evidence>
<dbReference type="CDD" id="cd06442">
    <property type="entry name" value="DPM1_like"/>
    <property type="match status" value="1"/>
</dbReference>
<dbReference type="PANTHER" id="PTHR43398">
    <property type="entry name" value="DOLICHOL-PHOSPHATE MANNOSYLTRANSFERASE SUBUNIT 1"/>
    <property type="match status" value="1"/>
</dbReference>
<keyword evidence="3 11" id="KW-0328">Glycosyltransferase</keyword>
<evidence type="ECO:0000256" key="2">
    <source>
        <dbReference type="ARBA" id="ARBA00006739"/>
    </source>
</evidence>
<dbReference type="GO" id="GO:0006488">
    <property type="term" value="P:dolichol-linked oligosaccharide biosynthetic process"/>
    <property type="evidence" value="ECO:0007669"/>
    <property type="project" value="TreeGrafter"/>
</dbReference>
<dbReference type="InterPro" id="IPR007267">
    <property type="entry name" value="GtrA_DPMS_TM"/>
</dbReference>
<sequence length="386" mass="41508">MTGSSPTQRSAPHPPRLTLVIPTYNERDNIPELLSQLGQVLEAAEAEIIFVDDSTDDTPTVIEAARSDCPVPITVVHRDDASGGLGGAVVEGLKRAQGAWVVVMDADLQHPTATIADLVATGEQTGADLVVATRYAGGGDRSGLSSGYRKAVSGGSTLLAKTLFRRALAGVSDPMSGFFAVRAASIETDRLQPLGYKILLELIVRTRPQRVAEVPYTFAPRHAGESKSSLREGLRYLRHLATLRLGRTRARMLGYGLIGLSGMLPNLVSLWLLTHLLGVHYVPAAIAANQVAIAWNFALTNMLLFRSGPRRHSLRSRLTRFALLNNTDLLVRIPLLGVLVAVLHVNVLLGNALTLAVMFLVRFVVIDRAIFVPAPAETPSTVPETS</sequence>
<evidence type="ECO:0000256" key="6">
    <source>
        <dbReference type="ARBA" id="ARBA00022989"/>
    </source>
</evidence>
<dbReference type="Pfam" id="PF04138">
    <property type="entry name" value="GtrA_DPMS_TM"/>
    <property type="match status" value="1"/>
</dbReference>
<gene>
    <name evidence="11" type="ORF">C1I93_11745</name>
</gene>
<feature type="domain" description="Glycosyltransferase 2-like" evidence="9">
    <location>
        <begin position="19"/>
        <end position="185"/>
    </location>
</feature>
<dbReference type="Gene3D" id="3.90.550.10">
    <property type="entry name" value="Spore Coat Polysaccharide Biosynthesis Protein SpsA, Chain A"/>
    <property type="match status" value="1"/>
</dbReference>
<comment type="caution">
    <text evidence="11">The sequence shown here is derived from an EMBL/GenBank/DDBJ whole genome shotgun (WGS) entry which is preliminary data.</text>
</comment>
<keyword evidence="7 8" id="KW-0472">Membrane</keyword>